<proteinExistence type="inferred from homology"/>
<protein>
    <submittedName>
        <fullName evidence="3">Efflux RND transporter periplasmic adaptor subunit</fullName>
    </submittedName>
</protein>
<evidence type="ECO:0000313" key="3">
    <source>
        <dbReference type="EMBL" id="MCX2720915.1"/>
    </source>
</evidence>
<comment type="caution">
    <text evidence="3">The sequence shown here is derived from an EMBL/GenBank/DDBJ whole genome shotgun (WGS) entry which is preliminary data.</text>
</comment>
<sequence>MSLALLVLSHSVPPLGAANAEDFDCLMNPDEVIEVGSPVVGLLDEVLVDRGDTVRKGQIIARLESSAEQSTIALLETQANSVAVIEAQTKQVATADKRYQRVESLRDRGIATEEALDKAFAELVAAQSILIQVKLKHEVAVKELERAKVALEQRSIQSPADGVITERSLVAGERVSSEDHIVQIVRLDPLKIETFLPVSIYGKIAIGDEVTVVPVSPLSGEYTATVTVVDRVFDAASGTFAVVLELPNPNGVLPAGNRCIMRLISPGAK</sequence>
<dbReference type="PANTHER" id="PTHR30469:SF15">
    <property type="entry name" value="HLYD FAMILY OF SECRETION PROTEINS"/>
    <property type="match status" value="1"/>
</dbReference>
<organism evidence="3 4">
    <name type="scientific">Roseibium salinum</name>
    <dbReference type="NCBI Taxonomy" id="1604349"/>
    <lineage>
        <taxon>Bacteria</taxon>
        <taxon>Pseudomonadati</taxon>
        <taxon>Pseudomonadota</taxon>
        <taxon>Alphaproteobacteria</taxon>
        <taxon>Hyphomicrobiales</taxon>
        <taxon>Stappiaceae</taxon>
        <taxon>Roseibium</taxon>
    </lineage>
</organism>
<dbReference type="InterPro" id="IPR006143">
    <property type="entry name" value="RND_pump_MFP"/>
</dbReference>
<dbReference type="Gene3D" id="1.10.287.470">
    <property type="entry name" value="Helix hairpin bin"/>
    <property type="match status" value="1"/>
</dbReference>
<dbReference type="Pfam" id="PF25973">
    <property type="entry name" value="BSH_CzcB"/>
    <property type="match status" value="1"/>
</dbReference>
<reference evidence="3 4" key="1">
    <citation type="journal article" date="2016" name="Int. J. Syst. Evol. Microbiol.">
        <title>Labrenzia salina sp. nov., isolated from the rhizosphere of the halophyte Arthrocnemum macrostachyum.</title>
        <authorList>
            <person name="Camacho M."/>
            <person name="Redondo-Gomez S."/>
            <person name="Rodriguez-Llorente I."/>
            <person name="Rohde M."/>
            <person name="Sproer C."/>
            <person name="Schumann P."/>
            <person name="Klenk H.P."/>
            <person name="Montero-Calasanz M.D.C."/>
        </authorList>
    </citation>
    <scope>NUCLEOTIDE SEQUENCE [LARGE SCALE GENOMIC DNA]</scope>
    <source>
        <strain evidence="3 4">DSM 29163</strain>
    </source>
</reference>
<dbReference type="NCBIfam" id="TIGR01730">
    <property type="entry name" value="RND_mfp"/>
    <property type="match status" value="1"/>
</dbReference>
<dbReference type="RefSeq" id="WP_265960611.1">
    <property type="nucleotide sequence ID" value="NZ_JBHMEB010000015.1"/>
</dbReference>
<dbReference type="PANTHER" id="PTHR30469">
    <property type="entry name" value="MULTIDRUG RESISTANCE PROTEIN MDTA"/>
    <property type="match status" value="1"/>
</dbReference>
<accession>A0ABT3QVG5</accession>
<feature type="domain" description="CzcB-like barrel-sandwich hybrid" evidence="2">
    <location>
        <begin position="33"/>
        <end position="184"/>
    </location>
</feature>
<gene>
    <name evidence="3" type="ORF">ON753_00630</name>
</gene>
<dbReference type="Proteomes" id="UP001300261">
    <property type="component" value="Unassembled WGS sequence"/>
</dbReference>
<keyword evidence="4" id="KW-1185">Reference proteome</keyword>
<dbReference type="InterPro" id="IPR058647">
    <property type="entry name" value="BSH_CzcB-like"/>
</dbReference>
<comment type="similarity">
    <text evidence="1">Belongs to the membrane fusion protein (MFP) (TC 8.A.1) family.</text>
</comment>
<dbReference type="EMBL" id="JAPEVI010000001">
    <property type="protein sequence ID" value="MCX2720915.1"/>
    <property type="molecule type" value="Genomic_DNA"/>
</dbReference>
<evidence type="ECO:0000259" key="2">
    <source>
        <dbReference type="Pfam" id="PF25973"/>
    </source>
</evidence>
<evidence type="ECO:0000313" key="4">
    <source>
        <dbReference type="Proteomes" id="UP001300261"/>
    </source>
</evidence>
<dbReference type="Gene3D" id="2.40.50.100">
    <property type="match status" value="1"/>
</dbReference>
<evidence type="ECO:0000256" key="1">
    <source>
        <dbReference type="ARBA" id="ARBA00009477"/>
    </source>
</evidence>
<dbReference type="Gene3D" id="2.40.30.170">
    <property type="match status" value="1"/>
</dbReference>
<name>A0ABT3QVG5_9HYPH</name>
<dbReference type="SUPFAM" id="SSF111369">
    <property type="entry name" value="HlyD-like secretion proteins"/>
    <property type="match status" value="1"/>
</dbReference>